<dbReference type="Proteomes" id="UP001596152">
    <property type="component" value="Unassembled WGS sequence"/>
</dbReference>
<reference evidence="2" key="1">
    <citation type="journal article" date="2019" name="Int. J. Syst. Evol. Microbiol.">
        <title>The Global Catalogue of Microorganisms (GCM) 10K type strain sequencing project: providing services to taxonomists for standard genome sequencing and annotation.</title>
        <authorList>
            <consortium name="The Broad Institute Genomics Platform"/>
            <consortium name="The Broad Institute Genome Sequencing Center for Infectious Disease"/>
            <person name="Wu L."/>
            <person name="Ma J."/>
        </authorList>
    </citation>
    <scope>NUCLEOTIDE SEQUENCE [LARGE SCALE GENOMIC DNA]</scope>
    <source>
        <strain evidence="2">JCM 12125</strain>
    </source>
</reference>
<gene>
    <name evidence="1" type="ORF">ACFPIE_07845</name>
</gene>
<comment type="caution">
    <text evidence="1">The sequence shown here is derived from an EMBL/GenBank/DDBJ whole genome shotgun (WGS) entry which is preliminary data.</text>
</comment>
<keyword evidence="2" id="KW-1185">Reference proteome</keyword>
<dbReference type="EMBL" id="JBHSLF010000014">
    <property type="protein sequence ID" value="MFC5343819.1"/>
    <property type="molecule type" value="Genomic_DNA"/>
</dbReference>
<accession>A0ABW0FQY2</accession>
<protein>
    <recommendedName>
        <fullName evidence="3">Vgr related protein</fullName>
    </recommendedName>
</protein>
<sequence length="155" mass="16968">MRGLTEGERRLARGEFGAAVDLDRVCLAGTPWPFDRAFVPGRWFGRDWILWPGRGLPEDFALAPVSFQAVLIHELVHVWQAQRGVNLLAGKIRAGDGPSAYGYPKAPCGWDELNIEQQAMAVEHRFKAGRGLRVPEEASLYGGLCPIGSKSVQGA</sequence>
<proteinExistence type="predicted"/>
<evidence type="ECO:0000313" key="1">
    <source>
        <dbReference type="EMBL" id="MFC5343819.1"/>
    </source>
</evidence>
<name>A0ABW0FQY2_9CAUL</name>
<organism evidence="1 2">
    <name type="scientific">Brevundimonas staleyi</name>
    <dbReference type="NCBI Taxonomy" id="74326"/>
    <lineage>
        <taxon>Bacteria</taxon>
        <taxon>Pseudomonadati</taxon>
        <taxon>Pseudomonadota</taxon>
        <taxon>Alphaproteobacteria</taxon>
        <taxon>Caulobacterales</taxon>
        <taxon>Caulobacteraceae</taxon>
        <taxon>Brevundimonas</taxon>
    </lineage>
</organism>
<evidence type="ECO:0008006" key="3">
    <source>
        <dbReference type="Google" id="ProtNLM"/>
    </source>
</evidence>
<dbReference type="RefSeq" id="WP_374036035.1">
    <property type="nucleotide sequence ID" value="NZ_CP169082.1"/>
</dbReference>
<evidence type="ECO:0000313" key="2">
    <source>
        <dbReference type="Proteomes" id="UP001596152"/>
    </source>
</evidence>